<organism evidence="1 2">
    <name type="scientific">Myriangium duriaei CBS 260.36</name>
    <dbReference type="NCBI Taxonomy" id="1168546"/>
    <lineage>
        <taxon>Eukaryota</taxon>
        <taxon>Fungi</taxon>
        <taxon>Dikarya</taxon>
        <taxon>Ascomycota</taxon>
        <taxon>Pezizomycotina</taxon>
        <taxon>Dothideomycetes</taxon>
        <taxon>Dothideomycetidae</taxon>
        <taxon>Myriangiales</taxon>
        <taxon>Myriangiaceae</taxon>
        <taxon>Myriangium</taxon>
    </lineage>
</organism>
<gene>
    <name evidence="1" type="ORF">K461DRAFT_30469</name>
</gene>
<evidence type="ECO:0000313" key="2">
    <source>
        <dbReference type="Proteomes" id="UP000799439"/>
    </source>
</evidence>
<evidence type="ECO:0000313" key="1">
    <source>
        <dbReference type="EMBL" id="KAF2158102.1"/>
    </source>
</evidence>
<protein>
    <submittedName>
        <fullName evidence="1">Uncharacterized protein</fullName>
    </submittedName>
</protein>
<dbReference type="Proteomes" id="UP000799439">
    <property type="component" value="Unassembled WGS sequence"/>
</dbReference>
<dbReference type="EMBL" id="ML996081">
    <property type="protein sequence ID" value="KAF2158102.1"/>
    <property type="molecule type" value="Genomic_DNA"/>
</dbReference>
<comment type="caution">
    <text evidence="1">The sequence shown here is derived from an EMBL/GenBank/DDBJ whole genome shotgun (WGS) entry which is preliminary data.</text>
</comment>
<accession>A0A9P4JDF8</accession>
<proteinExistence type="predicted"/>
<keyword evidence="2" id="KW-1185">Reference proteome</keyword>
<name>A0A9P4JDF8_9PEZI</name>
<sequence>MHSSSQESRPEIVLLQVFCQTTLRQAINDASPSTNFHLVVPRVFPAHQCRSIFLRSVHQLQHVRRSSTPNEVQSYARRTTWKLQEQSQSLCRSIQAGVCGWGDRPSGRVRDARQRIISVSAISSLVLIS</sequence>
<reference evidence="1" key="1">
    <citation type="journal article" date="2020" name="Stud. Mycol.">
        <title>101 Dothideomycetes genomes: a test case for predicting lifestyles and emergence of pathogens.</title>
        <authorList>
            <person name="Haridas S."/>
            <person name="Albert R."/>
            <person name="Binder M."/>
            <person name="Bloem J."/>
            <person name="Labutti K."/>
            <person name="Salamov A."/>
            <person name="Andreopoulos B."/>
            <person name="Baker S."/>
            <person name="Barry K."/>
            <person name="Bills G."/>
            <person name="Bluhm B."/>
            <person name="Cannon C."/>
            <person name="Castanera R."/>
            <person name="Culley D."/>
            <person name="Daum C."/>
            <person name="Ezra D."/>
            <person name="Gonzalez J."/>
            <person name="Henrissat B."/>
            <person name="Kuo A."/>
            <person name="Liang C."/>
            <person name="Lipzen A."/>
            <person name="Lutzoni F."/>
            <person name="Magnuson J."/>
            <person name="Mondo S."/>
            <person name="Nolan M."/>
            <person name="Ohm R."/>
            <person name="Pangilinan J."/>
            <person name="Park H.-J."/>
            <person name="Ramirez L."/>
            <person name="Alfaro M."/>
            <person name="Sun H."/>
            <person name="Tritt A."/>
            <person name="Yoshinaga Y."/>
            <person name="Zwiers L.-H."/>
            <person name="Turgeon B."/>
            <person name="Goodwin S."/>
            <person name="Spatafora J."/>
            <person name="Crous P."/>
            <person name="Grigoriev I."/>
        </authorList>
    </citation>
    <scope>NUCLEOTIDE SEQUENCE</scope>
    <source>
        <strain evidence="1">CBS 260.36</strain>
    </source>
</reference>
<dbReference type="AlphaFoldDB" id="A0A9P4JDF8"/>